<dbReference type="eggNOG" id="arCOG10307">
    <property type="taxonomic scope" value="Archaea"/>
</dbReference>
<accession>M0DCS6</accession>
<evidence type="ECO:0000313" key="2">
    <source>
        <dbReference type="EMBL" id="ELZ32512.1"/>
    </source>
</evidence>
<evidence type="ECO:0000256" key="1">
    <source>
        <dbReference type="SAM" id="MobiDB-lite"/>
    </source>
</evidence>
<dbReference type="NCBIfam" id="TIGR02243">
    <property type="entry name" value="putative baseplate assembly protein"/>
    <property type="match status" value="1"/>
</dbReference>
<organism evidence="2 3">
    <name type="scientific">Halogeometricum pallidum JCM 14848</name>
    <dbReference type="NCBI Taxonomy" id="1227487"/>
    <lineage>
        <taxon>Archaea</taxon>
        <taxon>Methanobacteriati</taxon>
        <taxon>Methanobacteriota</taxon>
        <taxon>Stenosarchaea group</taxon>
        <taxon>Halobacteria</taxon>
        <taxon>Halobacteriales</taxon>
        <taxon>Haloferacaceae</taxon>
        <taxon>Halogeometricum</taxon>
    </lineage>
</organism>
<feature type="compositionally biased region" description="Basic and acidic residues" evidence="1">
    <location>
        <begin position="273"/>
        <end position="286"/>
    </location>
</feature>
<name>M0DCS6_HALPD</name>
<gene>
    <name evidence="2" type="ORF">C474_06812</name>
</gene>
<dbReference type="OrthoDB" id="148267at2157"/>
<dbReference type="InParanoid" id="M0DCS6"/>
<dbReference type="PATRIC" id="fig|1227487.5.peg.1388"/>
<dbReference type="InterPro" id="IPR011749">
    <property type="entry name" value="CHP02243"/>
</dbReference>
<comment type="caution">
    <text evidence="2">The sequence shown here is derived from an EMBL/GenBank/DDBJ whole genome shotgun (WGS) entry which is preliminary data.</text>
</comment>
<reference evidence="2 3" key="1">
    <citation type="journal article" date="2014" name="PLoS Genet.">
        <title>Phylogenetically driven sequencing of extremely halophilic archaea reveals strategies for static and dynamic osmo-response.</title>
        <authorList>
            <person name="Becker E.A."/>
            <person name="Seitzer P.M."/>
            <person name="Tritt A."/>
            <person name="Larsen D."/>
            <person name="Krusor M."/>
            <person name="Yao A.I."/>
            <person name="Wu D."/>
            <person name="Madern D."/>
            <person name="Eisen J.A."/>
            <person name="Darling A.E."/>
            <person name="Facciotti M.T."/>
        </authorList>
    </citation>
    <scope>NUCLEOTIDE SEQUENCE [LARGE SCALE GENOMIC DNA]</scope>
    <source>
        <strain evidence="2 3">JCM 14848</strain>
    </source>
</reference>
<proteinExistence type="predicted"/>
<keyword evidence="3" id="KW-1185">Reference proteome</keyword>
<sequence>MGVDVPELDDRGYTDILADARKRIPVHAPEWTDHNAHDPGITILETLAWVAEAARYRLDQVTERHVLKYLWLLGVRPSPPTPASVELRLHGPGGDALPSALDGMTIPAGERLVATDDTGEPVVFETTEPVTLSVADLAAIESAHREGTADQLESNRAGGVHYLAFGPVAERGSTLTLGFTSDPFANATKLDLSVRLYEADLPPVSAHEVDETFFEPSVELVWEYYATADDGGRWRPLEVVRDETMRFYRGGRITVRRPQEWSPGDWRPRRAAGRSDGRDEAGDRPTESTAGQSGGTVKRAESTTGVVPPTSRRPDSVVADEARSLVGLRCRVSTPGYEIPPRIDRIEVNAVEARNRFTRTETVLRRPDGGVETTAFPNQTYVFSESPVLSAEIALVAGRGDGERRDRWTEVVDFDASGPDDTHYVLDGERGEVRFGDNVRGAVPPVGRRVLAETSIHGGGAKGNVPQTAVWAFAPDEGAADERTADAPWRTRATVTPVGSATGASDAESIDAAVARLQRDLRTPYRAVTVDDYRYLAEHTPGIRVSRAAARVLPSVGPDGSDVTRVTVLPYSTLPNSVDPEPSRGVLTAVERHLEKHRLLTDRVEVSAPRYVDIGVTVDARIVPGYSIAGRSRAIEAALDAFLDPQHGFEGTGWPFGRSVYKSELYGVVKEVSGVDWVIDVSVHADGHEGVDEEGNVLIDESALVRPVAHDVSVQFRSETAGVNP</sequence>
<protein>
    <submittedName>
        <fullName evidence="2">Uncharacterized protein</fullName>
    </submittedName>
</protein>
<dbReference type="AlphaFoldDB" id="M0DCS6"/>
<evidence type="ECO:0000313" key="3">
    <source>
        <dbReference type="Proteomes" id="UP000011513"/>
    </source>
</evidence>
<feature type="region of interest" description="Disordered" evidence="1">
    <location>
        <begin position="258"/>
        <end position="318"/>
    </location>
</feature>
<dbReference type="EMBL" id="AOIV01000011">
    <property type="protein sequence ID" value="ELZ32512.1"/>
    <property type="molecule type" value="Genomic_DNA"/>
</dbReference>
<dbReference type="Proteomes" id="UP000011513">
    <property type="component" value="Unassembled WGS sequence"/>
</dbReference>
<dbReference type="RefSeq" id="WP_008385193.1">
    <property type="nucleotide sequence ID" value="NZ_AOIV01000011.1"/>
</dbReference>